<dbReference type="SMART" id="SM00939">
    <property type="entry name" value="PepX_C"/>
    <property type="match status" value="1"/>
</dbReference>
<dbReference type="Pfam" id="PF08530">
    <property type="entry name" value="PepX_C"/>
    <property type="match status" value="1"/>
</dbReference>
<dbReference type="InterPro" id="IPR013736">
    <property type="entry name" value="Xaa-Pro_dipept_C"/>
</dbReference>
<protein>
    <submittedName>
        <fullName evidence="3">CocE/NonD family hydrolase</fullName>
    </submittedName>
</protein>
<gene>
    <name evidence="3" type="ORF">H6H00_24830</name>
</gene>
<dbReference type="Proteomes" id="UP000515728">
    <property type="component" value="Chromosome"/>
</dbReference>
<name>A0A7G7MEX7_9PSEU</name>
<feature type="domain" description="Xaa-Pro dipeptidyl-peptidase C-terminal" evidence="2">
    <location>
        <begin position="315"/>
        <end position="552"/>
    </location>
</feature>
<organism evidence="3 4">
    <name type="scientific">Pseudonocardia petroleophila</name>
    <dbReference type="NCBI Taxonomy" id="37331"/>
    <lineage>
        <taxon>Bacteria</taxon>
        <taxon>Bacillati</taxon>
        <taxon>Actinomycetota</taxon>
        <taxon>Actinomycetes</taxon>
        <taxon>Pseudonocardiales</taxon>
        <taxon>Pseudonocardiaceae</taxon>
        <taxon>Pseudonocardia</taxon>
    </lineage>
</organism>
<dbReference type="Gene3D" id="2.60.120.260">
    <property type="entry name" value="Galactose-binding domain-like"/>
    <property type="match status" value="1"/>
</dbReference>
<evidence type="ECO:0000256" key="1">
    <source>
        <dbReference type="ARBA" id="ARBA00022801"/>
    </source>
</evidence>
<evidence type="ECO:0000313" key="4">
    <source>
        <dbReference type="Proteomes" id="UP000515728"/>
    </source>
</evidence>
<dbReference type="RefSeq" id="WP_185718093.1">
    <property type="nucleotide sequence ID" value="NZ_BAAAWI010000001.1"/>
</dbReference>
<sequence length="558" mass="60071">MRTPLARRAAAARDAVLHRVLRVPGEAQPYVREDDLAAPMRDGVSLLADRYVPQGSTGPQPVVLVRCPYGRRGLLGQVFAIPLALRGFQVLVQSTRGTFGSGGEFRPFCHEQEDGLDTLEWVRAQPWCDGRVATVGASYFGHTQWAVAPYADPPLAASCLDITASRVTAAFYTDGVPNLQNALGWTQSIGTQERGVLPPLVPNLRHALLMRRALRTRPLQAADVTVAGSPVQFWRDFCEHAGPGDGHWVQADHQDADLAAVPPTSMVSGWWDLFAAEQLRDFTRLQRAGKDVRITVGPWMHGEPPQIAEIVASSVRWLDRHLDGVDDDPGRAPVRLYLQGADRWLDLATWPPTESTATAFHLQPGGGLDTAPPTAEQAASTFVYDPADPTPGVGGPLLFRPAKQVDNAAVEARADVVTFTGPVLTAPLDLVGELSAVVHVRTQLPHTDVFVRICDVDAQGRSLNVADGIRGLTPDTADAAPDADGVREVAVSLFPTAYRVPAGHRLRVQVSGGAFPRYRANPGTGEPFAGAVSGTPNRIEVLHDARRPSRVVLPVLGP</sequence>
<dbReference type="GO" id="GO:0008239">
    <property type="term" value="F:dipeptidyl-peptidase activity"/>
    <property type="evidence" value="ECO:0007669"/>
    <property type="project" value="InterPro"/>
</dbReference>
<dbReference type="KEGG" id="ppel:H6H00_24830"/>
<dbReference type="NCBIfam" id="TIGR00976">
    <property type="entry name" value="CocE_NonD"/>
    <property type="match status" value="1"/>
</dbReference>
<dbReference type="AlphaFoldDB" id="A0A7G7MEX7"/>
<dbReference type="Pfam" id="PF02129">
    <property type="entry name" value="Peptidase_S15"/>
    <property type="match status" value="1"/>
</dbReference>
<keyword evidence="1 3" id="KW-0378">Hydrolase</keyword>
<evidence type="ECO:0000313" key="3">
    <source>
        <dbReference type="EMBL" id="QNG51338.1"/>
    </source>
</evidence>
<accession>A0A7G7MEX7</accession>
<proteinExistence type="predicted"/>
<keyword evidence="4" id="KW-1185">Reference proteome</keyword>
<dbReference type="Gene3D" id="3.40.50.1820">
    <property type="entry name" value="alpha/beta hydrolase"/>
    <property type="match status" value="1"/>
</dbReference>
<reference evidence="3 4" key="1">
    <citation type="submission" date="2020-08" db="EMBL/GenBank/DDBJ databases">
        <authorList>
            <person name="Mo P."/>
        </authorList>
    </citation>
    <scope>NUCLEOTIDE SEQUENCE [LARGE SCALE GENOMIC DNA]</scope>
    <source>
        <strain evidence="3 4">CGMCC 4.1532</strain>
    </source>
</reference>
<dbReference type="EMBL" id="CP060131">
    <property type="protein sequence ID" value="QNG51338.1"/>
    <property type="molecule type" value="Genomic_DNA"/>
</dbReference>
<dbReference type="InterPro" id="IPR008979">
    <property type="entry name" value="Galactose-bd-like_sf"/>
</dbReference>
<dbReference type="Gene3D" id="1.10.3020.10">
    <property type="entry name" value="alpha-amino acid ester hydrolase ( Helical cap domain)"/>
    <property type="match status" value="1"/>
</dbReference>
<evidence type="ECO:0000259" key="2">
    <source>
        <dbReference type="SMART" id="SM00939"/>
    </source>
</evidence>
<dbReference type="InterPro" id="IPR000383">
    <property type="entry name" value="Xaa-Pro-like_dom"/>
</dbReference>
<dbReference type="InterPro" id="IPR029058">
    <property type="entry name" value="AB_hydrolase_fold"/>
</dbReference>
<dbReference type="SUPFAM" id="SSF53474">
    <property type="entry name" value="alpha/beta-Hydrolases"/>
    <property type="match status" value="1"/>
</dbReference>
<dbReference type="InterPro" id="IPR005674">
    <property type="entry name" value="CocE/Ser_esterase"/>
</dbReference>
<dbReference type="SUPFAM" id="SSF49785">
    <property type="entry name" value="Galactose-binding domain-like"/>
    <property type="match status" value="1"/>
</dbReference>